<evidence type="ECO:0000256" key="2">
    <source>
        <dbReference type="ARBA" id="ARBA00022670"/>
    </source>
</evidence>
<feature type="binding site" evidence="5">
    <location>
        <position position="194"/>
    </location>
    <ligand>
        <name>a divalent metal cation</name>
        <dbReference type="ChEBI" id="CHEBI:60240"/>
        <label>1</label>
    </ligand>
</feature>
<proteinExistence type="inferred from homology"/>
<dbReference type="NCBIfam" id="TIGR00500">
    <property type="entry name" value="met_pdase_I"/>
    <property type="match status" value="1"/>
</dbReference>
<evidence type="ECO:0000313" key="9">
    <source>
        <dbReference type="EMBL" id="JAC82562.1"/>
    </source>
</evidence>
<dbReference type="EMBL" id="GBEZ01002500">
    <property type="protein sequence ID" value="JAC82562.1"/>
    <property type="molecule type" value="Transcribed_RNA"/>
</dbReference>
<evidence type="ECO:0000256" key="3">
    <source>
        <dbReference type="ARBA" id="ARBA00022723"/>
    </source>
</evidence>
<dbReference type="InterPro" id="IPR002467">
    <property type="entry name" value="Pept_M24A_MAP1"/>
</dbReference>
<accession>A0A061SBN8</accession>
<keyword evidence="1 5" id="KW-0031">Aminopeptidase</keyword>
<feature type="binding site" evidence="5">
    <location>
        <position position="275"/>
    </location>
    <ligand>
        <name>substrate</name>
    </ligand>
</feature>
<feature type="domain" description="Peptidase M24" evidence="8">
    <location>
        <begin position="111"/>
        <end position="338"/>
    </location>
</feature>
<dbReference type="GO" id="GO:0070006">
    <property type="term" value="F:metalloaminopeptidase activity"/>
    <property type="evidence" value="ECO:0007669"/>
    <property type="project" value="UniProtKB-UniRule"/>
</dbReference>
<dbReference type="SUPFAM" id="SSF55920">
    <property type="entry name" value="Creatinase/aminopeptidase"/>
    <property type="match status" value="1"/>
</dbReference>
<comment type="similarity">
    <text evidence="5">Belongs to the peptidase M24A family. Methionine aminopeptidase type 1 subfamily.</text>
</comment>
<keyword evidence="3 5" id="KW-0479">Metal-binding</keyword>
<feature type="binding site" evidence="5">
    <location>
        <position position="300"/>
    </location>
    <ligand>
        <name>a divalent metal cation</name>
        <dbReference type="ChEBI" id="CHEBI:60240"/>
        <label>2</label>
        <note>catalytic</note>
    </ligand>
</feature>
<comment type="cofactor">
    <cofactor evidence="5">
        <name>Co(2+)</name>
        <dbReference type="ChEBI" id="CHEBI:48828"/>
    </cofactor>
    <cofactor evidence="5">
        <name>Zn(2+)</name>
        <dbReference type="ChEBI" id="CHEBI:29105"/>
    </cofactor>
    <cofactor evidence="5">
        <name>Mn(2+)</name>
        <dbReference type="ChEBI" id="CHEBI:29035"/>
    </cofactor>
    <cofactor evidence="5">
        <name>Fe(2+)</name>
        <dbReference type="ChEBI" id="CHEBI:29033"/>
    </cofactor>
    <text evidence="5">Binds 2 divalent metal cations per subunit. Has a high-affinity and a low affinity metal-binding site. The true nature of the physiological cofactor is under debate. The enzyme is active with cobalt, zinc, manganese or divalent iron ions. Most likely, methionine aminopeptidases function as mononuclear Fe(2+)-metalloproteases under physiological conditions, and the catalytically relevant metal-binding site has been assigned to the histidine-containing high-affinity site.</text>
</comment>
<reference evidence="9" key="1">
    <citation type="submission" date="2014-05" db="EMBL/GenBank/DDBJ databases">
        <title>The transcriptome of the halophilic microalga Tetraselmis sp. GSL018 isolated from the Great Salt Lake, Utah.</title>
        <authorList>
            <person name="Jinkerson R.E."/>
            <person name="D'Adamo S."/>
            <person name="Posewitz M.C."/>
        </authorList>
    </citation>
    <scope>NUCLEOTIDE SEQUENCE</scope>
    <source>
        <strain evidence="9">GSL018</strain>
    </source>
</reference>
<dbReference type="PANTHER" id="PTHR43330">
    <property type="entry name" value="METHIONINE AMINOPEPTIDASE"/>
    <property type="match status" value="1"/>
</dbReference>
<name>A0A061SBN8_9CHLO</name>
<feature type="binding site" evidence="5">
    <location>
        <position position="177"/>
    </location>
    <ligand>
        <name>substrate</name>
    </ligand>
</feature>
<dbReference type="InterPro" id="IPR000994">
    <property type="entry name" value="Pept_M24"/>
</dbReference>
<feature type="binding site" evidence="5">
    <location>
        <position position="205"/>
    </location>
    <ligand>
        <name>a divalent metal cation</name>
        <dbReference type="ChEBI" id="CHEBI:60240"/>
        <label>2</label>
        <note>catalytic</note>
    </ligand>
</feature>
<evidence type="ECO:0000256" key="5">
    <source>
        <dbReference type="HAMAP-Rule" id="MF_03174"/>
    </source>
</evidence>
<evidence type="ECO:0000259" key="8">
    <source>
        <dbReference type="Pfam" id="PF00557"/>
    </source>
</evidence>
<dbReference type="InterPro" id="IPR001714">
    <property type="entry name" value="Pept_M24_MAP"/>
</dbReference>
<keyword evidence="4 5" id="KW-0378">Hydrolase</keyword>
<dbReference type="GO" id="GO:0046872">
    <property type="term" value="F:metal ion binding"/>
    <property type="evidence" value="ECO:0007669"/>
    <property type="project" value="UniProtKB-UniRule"/>
</dbReference>
<gene>
    <name evidence="9" type="primary">MAP</name>
    <name evidence="9" type="ORF">TSPGSL018_5450</name>
</gene>
<evidence type="ECO:0000256" key="1">
    <source>
        <dbReference type="ARBA" id="ARBA00022438"/>
    </source>
</evidence>
<evidence type="ECO:0000256" key="6">
    <source>
        <dbReference type="RuleBase" id="RU003653"/>
    </source>
</evidence>
<dbReference type="AlphaFoldDB" id="A0A061SBN8"/>
<dbReference type="CDD" id="cd01086">
    <property type="entry name" value="MetAP1"/>
    <property type="match status" value="1"/>
</dbReference>
<keyword evidence="2 5" id="KW-0645">Protease</keyword>
<evidence type="ECO:0000256" key="4">
    <source>
        <dbReference type="ARBA" id="ARBA00022801"/>
    </source>
</evidence>
<feature type="region of interest" description="Disordered" evidence="7">
    <location>
        <begin position="62"/>
        <end position="92"/>
    </location>
</feature>
<dbReference type="PRINTS" id="PR00599">
    <property type="entry name" value="MAPEPTIDASE"/>
</dbReference>
<comment type="catalytic activity">
    <reaction evidence="5 6">
        <text>Release of N-terminal amino acids, preferentially methionine, from peptides and arylamides.</text>
        <dbReference type="EC" id="3.4.11.18"/>
    </reaction>
</comment>
<feature type="binding site" evidence="5">
    <location>
        <position position="268"/>
    </location>
    <ligand>
        <name>a divalent metal cation</name>
        <dbReference type="ChEBI" id="CHEBI:60240"/>
        <label>2</label>
        <note>catalytic</note>
    </ligand>
</feature>
<dbReference type="PANTHER" id="PTHR43330:SF8">
    <property type="entry name" value="METHIONINE AMINOPEPTIDASE 1D, MITOCHONDRIAL"/>
    <property type="match status" value="1"/>
</dbReference>
<evidence type="ECO:0000256" key="7">
    <source>
        <dbReference type="SAM" id="MobiDB-lite"/>
    </source>
</evidence>
<protein>
    <recommendedName>
        <fullName evidence="6">Methionine aminopeptidase</fullName>
        <ecNumber evidence="6">3.4.11.18</ecNumber>
    </recommendedName>
</protein>
<dbReference type="HAMAP" id="MF_01974">
    <property type="entry name" value="MetAP_1"/>
    <property type="match status" value="1"/>
</dbReference>
<dbReference type="Pfam" id="PF00557">
    <property type="entry name" value="Peptidase_M24"/>
    <property type="match status" value="1"/>
</dbReference>
<feature type="binding site" evidence="5">
    <location>
        <position position="205"/>
    </location>
    <ligand>
        <name>a divalent metal cation</name>
        <dbReference type="ChEBI" id="CHEBI:60240"/>
        <label>1</label>
    </ligand>
</feature>
<dbReference type="GO" id="GO:0006508">
    <property type="term" value="P:proteolysis"/>
    <property type="evidence" value="ECO:0007669"/>
    <property type="project" value="UniProtKB-KW"/>
</dbReference>
<dbReference type="PROSITE" id="PS00680">
    <property type="entry name" value="MAP_1"/>
    <property type="match status" value="1"/>
</dbReference>
<organism evidence="9">
    <name type="scientific">Tetraselmis sp. GSL018</name>
    <dbReference type="NCBI Taxonomy" id="582737"/>
    <lineage>
        <taxon>Eukaryota</taxon>
        <taxon>Viridiplantae</taxon>
        <taxon>Chlorophyta</taxon>
        <taxon>core chlorophytes</taxon>
        <taxon>Chlorodendrophyceae</taxon>
        <taxon>Chlorodendrales</taxon>
        <taxon>Chlorodendraceae</taxon>
        <taxon>Tetraselmis</taxon>
    </lineage>
</organism>
<feature type="binding site" evidence="5">
    <location>
        <position position="331"/>
    </location>
    <ligand>
        <name>a divalent metal cation</name>
        <dbReference type="ChEBI" id="CHEBI:60240"/>
        <label>2</label>
        <note>catalytic</note>
    </ligand>
</feature>
<sequence length="347" mass="38217">MFTTSALGNSYFLRAGVEHLRSRRFHQFCLRKTQNVRTFRGKIECRGRRGLSELFQLGVEKAAKPKSPLKQGQVSPKREVPPHIRRPPYADTGVLPPMEDEYQIHNEAQLKKMRAACKLAAEVRDMAGEMVKPGVTTEEIDAAVHKMIVDAGAYPSPLNYGGFPKSVCTSVNECICHGIPDSRPLEDGDIINIDVTVFLDGHHGDTSRTFLCGDVAPEVQRLVSATKDAMDAAIAICAPGVPYNRIGSTIQEVADSNRLGIVPSFIGHGVGRLFHSGPPILHHKNREPGVMVEGQTFTIEPILSMGSTREKYWNDNWTALTTDGSLTAQFEHTILITKDGHEILTLP</sequence>
<dbReference type="Gene3D" id="3.90.230.10">
    <property type="entry name" value="Creatinase/methionine aminopeptidase superfamily"/>
    <property type="match status" value="1"/>
</dbReference>
<dbReference type="InterPro" id="IPR036005">
    <property type="entry name" value="Creatinase/aminopeptidase-like"/>
</dbReference>
<comment type="function">
    <text evidence="6">Cotranslationally removes the N-terminal methionine from nascent proteins. The N-terminal methionine is often cleaved when the second residue in the primary sequence is small and uncharged (Met-Ala-, Cys, Gly, Pro, Ser, Thr, or Val).</text>
</comment>
<dbReference type="EC" id="3.4.11.18" evidence="6"/>
<feature type="binding site" evidence="5">
    <location>
        <position position="331"/>
    </location>
    <ligand>
        <name>a divalent metal cation</name>
        <dbReference type="ChEBI" id="CHEBI:60240"/>
        <label>1</label>
    </ligand>
</feature>
<dbReference type="GO" id="GO:0004239">
    <property type="term" value="F:initiator methionyl aminopeptidase activity"/>
    <property type="evidence" value="ECO:0007669"/>
    <property type="project" value="UniProtKB-UniRule"/>
</dbReference>